<feature type="region of interest" description="Disordered" evidence="2">
    <location>
        <begin position="361"/>
        <end position="385"/>
    </location>
</feature>
<dbReference type="AlphaFoldDB" id="A0A3E4YKP6"/>
<evidence type="ECO:0000313" key="5">
    <source>
        <dbReference type="Proteomes" id="UP000260758"/>
    </source>
</evidence>
<feature type="coiled-coil region" evidence="1">
    <location>
        <begin position="34"/>
        <end position="129"/>
    </location>
</feature>
<sequence>MAEITGDVVNLTQEEIEAQKNNMSSLIDSINASNTSFTEEQKQKEAELKQKENDDYFKYTNEVYATKSKNFALASEEDHQKLLERIKEAEDIDKSAKKSNFFADTLHKVSVLSKQAMFSKDEKKRLEEKEKREPNTVQEIEINNEANEAKIIAKPVEKVSNGGNIDYYYLATHDQLTGLKNRRAFDEDQKTLILDQCSIISVDVNNLKYMNDNYGHEIGDLLIKSVGNALAHNFDIENSYRFGGDEFLAICKRKHQAKTKVKRTLKELDKLTKKHNNEGYVFSASFGIAEFGDVEDDDINKMLKRADERMYEEKELYKKANSQYDMRAIQENNQQVQETQINREEIKAQVREELLKEQEEQKQKELLEKQKAEEAKRPKTADDLTTDEYNNQLSQELQEVKEQAIENTVSNKVSLSRILNNIQQREMDGSSQLFYICIATIDMNALIILRNTRQFLDLMEEADVDYVSCSYIYALFSSGAAWYGNNLPVTGVQKIFDAMVNACIAKRGRPLSNDDILKIPDIDMFKDIYMQ</sequence>
<dbReference type="RefSeq" id="WP_117718063.1">
    <property type="nucleotide sequence ID" value="NZ_CP143947.1"/>
</dbReference>
<evidence type="ECO:0000256" key="1">
    <source>
        <dbReference type="SAM" id="Coils"/>
    </source>
</evidence>
<evidence type="ECO:0000259" key="3">
    <source>
        <dbReference type="PROSITE" id="PS50887"/>
    </source>
</evidence>
<protein>
    <submittedName>
        <fullName evidence="4">GGDEF domain-containing protein</fullName>
    </submittedName>
</protein>
<evidence type="ECO:0000256" key="2">
    <source>
        <dbReference type="SAM" id="MobiDB-lite"/>
    </source>
</evidence>
<organism evidence="4 5">
    <name type="scientific">Agathobacter rectalis</name>
    <dbReference type="NCBI Taxonomy" id="39491"/>
    <lineage>
        <taxon>Bacteria</taxon>
        <taxon>Bacillati</taxon>
        <taxon>Bacillota</taxon>
        <taxon>Clostridia</taxon>
        <taxon>Lachnospirales</taxon>
        <taxon>Lachnospiraceae</taxon>
        <taxon>Agathobacter</taxon>
    </lineage>
</organism>
<dbReference type="GO" id="GO:0052621">
    <property type="term" value="F:diguanylate cyclase activity"/>
    <property type="evidence" value="ECO:0007669"/>
    <property type="project" value="TreeGrafter"/>
</dbReference>
<keyword evidence="1" id="KW-0175">Coiled coil</keyword>
<dbReference type="Pfam" id="PF00990">
    <property type="entry name" value="GGDEF"/>
    <property type="match status" value="1"/>
</dbReference>
<name>A0A3E4YKP6_9FIRM</name>
<dbReference type="EMBL" id="QSTP01000001">
    <property type="protein sequence ID" value="RGM75305.1"/>
    <property type="molecule type" value="Genomic_DNA"/>
</dbReference>
<feature type="compositionally biased region" description="Basic and acidic residues" evidence="2">
    <location>
        <begin position="361"/>
        <end position="382"/>
    </location>
</feature>
<proteinExistence type="predicted"/>
<dbReference type="CDD" id="cd01949">
    <property type="entry name" value="GGDEF"/>
    <property type="match status" value="1"/>
</dbReference>
<dbReference type="SUPFAM" id="SSF55073">
    <property type="entry name" value="Nucleotide cyclase"/>
    <property type="match status" value="1"/>
</dbReference>
<dbReference type="InterPro" id="IPR050469">
    <property type="entry name" value="Diguanylate_Cyclase"/>
</dbReference>
<dbReference type="InterPro" id="IPR029787">
    <property type="entry name" value="Nucleotide_cyclase"/>
</dbReference>
<dbReference type="InterPro" id="IPR000160">
    <property type="entry name" value="GGDEF_dom"/>
</dbReference>
<dbReference type="PANTHER" id="PTHR45138:SF9">
    <property type="entry name" value="DIGUANYLATE CYCLASE DGCM-RELATED"/>
    <property type="match status" value="1"/>
</dbReference>
<dbReference type="InterPro" id="IPR043128">
    <property type="entry name" value="Rev_trsase/Diguanyl_cyclase"/>
</dbReference>
<dbReference type="NCBIfam" id="TIGR00254">
    <property type="entry name" value="GGDEF"/>
    <property type="match status" value="1"/>
</dbReference>
<evidence type="ECO:0000313" key="4">
    <source>
        <dbReference type="EMBL" id="RGM75305.1"/>
    </source>
</evidence>
<reference evidence="4 5" key="1">
    <citation type="submission" date="2018-08" db="EMBL/GenBank/DDBJ databases">
        <title>A genome reference for cultivated species of the human gut microbiota.</title>
        <authorList>
            <person name="Zou Y."/>
            <person name="Xue W."/>
            <person name="Luo G."/>
        </authorList>
    </citation>
    <scope>NUCLEOTIDE SEQUENCE [LARGE SCALE GENOMIC DNA]</scope>
    <source>
        <strain evidence="4 5">OM07-13</strain>
    </source>
</reference>
<accession>A0A3E4YKP6</accession>
<gene>
    <name evidence="4" type="ORF">DXB99_01870</name>
</gene>
<feature type="domain" description="GGDEF" evidence="3">
    <location>
        <begin position="195"/>
        <end position="326"/>
    </location>
</feature>
<comment type="caution">
    <text evidence="4">The sequence shown here is derived from an EMBL/GenBank/DDBJ whole genome shotgun (WGS) entry which is preliminary data.</text>
</comment>
<dbReference type="PROSITE" id="PS50887">
    <property type="entry name" value="GGDEF"/>
    <property type="match status" value="1"/>
</dbReference>
<dbReference type="Proteomes" id="UP000260758">
    <property type="component" value="Unassembled WGS sequence"/>
</dbReference>
<dbReference type="Gene3D" id="3.30.70.270">
    <property type="match status" value="1"/>
</dbReference>
<dbReference type="SMART" id="SM00267">
    <property type="entry name" value="GGDEF"/>
    <property type="match status" value="1"/>
</dbReference>
<dbReference type="PANTHER" id="PTHR45138">
    <property type="entry name" value="REGULATORY COMPONENTS OF SENSORY TRANSDUCTION SYSTEM"/>
    <property type="match status" value="1"/>
</dbReference>